<comment type="caution">
    <text evidence="1">The sequence shown here is derived from an EMBL/GenBank/DDBJ whole genome shotgun (WGS) entry which is preliminary data.</text>
</comment>
<accession>A0ABN7KYR6</accession>
<protein>
    <submittedName>
        <fullName evidence="1">Uncharacterized protein</fullName>
    </submittedName>
</protein>
<dbReference type="EMBL" id="CAJNBK010000002">
    <property type="protein sequence ID" value="CAE6713664.1"/>
    <property type="molecule type" value="Genomic_DNA"/>
</dbReference>
<evidence type="ECO:0000313" key="2">
    <source>
        <dbReference type="Proteomes" id="UP000672526"/>
    </source>
</evidence>
<evidence type="ECO:0000313" key="1">
    <source>
        <dbReference type="EMBL" id="CAE6713664.1"/>
    </source>
</evidence>
<reference evidence="1 2" key="1">
    <citation type="submission" date="2021-02" db="EMBL/GenBank/DDBJ databases">
        <authorList>
            <person name="Vanwijnsberghe S."/>
        </authorList>
    </citation>
    <scope>NUCLEOTIDE SEQUENCE [LARGE SCALE GENOMIC DNA]</scope>
    <source>
        <strain evidence="1 2">LMG 31837</strain>
    </source>
</reference>
<gene>
    <name evidence="1" type="ORF">R69888_01269</name>
</gene>
<dbReference type="Proteomes" id="UP000672526">
    <property type="component" value="Unassembled WGS sequence"/>
</dbReference>
<keyword evidence="2" id="KW-1185">Reference proteome</keyword>
<proteinExistence type="predicted"/>
<name>A0ABN7KYR6_9BURK</name>
<organism evidence="1 2">
    <name type="scientific">Paraburkholderia haematera</name>
    <dbReference type="NCBI Taxonomy" id="2793077"/>
    <lineage>
        <taxon>Bacteria</taxon>
        <taxon>Pseudomonadati</taxon>
        <taxon>Pseudomonadota</taxon>
        <taxon>Betaproteobacteria</taxon>
        <taxon>Burkholderiales</taxon>
        <taxon>Burkholderiaceae</taxon>
        <taxon>Paraburkholderia</taxon>
    </lineage>
</organism>
<sequence>MRKQSNDWTNDIAEMDTDIAAQRAAGSNVVPLKKKAATRRTATRAWDEAEVAKRALDLYALERTANCAYNSAIIMAEQFKEFNGLERVDHKDPAFRAYTTKEWDAYLVAKNEVKKAQARLKTACHNCLHGAPKREKYVDPRSPADRKRQSELWDAIIAGTVSMRDALAMRYDNGDPILKDREAFLDIARDESEIPF</sequence>